<feature type="domain" description="Exonuclease" evidence="4">
    <location>
        <begin position="2"/>
        <end position="202"/>
    </location>
</feature>
<reference evidence="5 6" key="1">
    <citation type="submission" date="2016-10" db="EMBL/GenBank/DDBJ databases">
        <authorList>
            <person name="de Groot N.N."/>
        </authorList>
    </citation>
    <scope>NUCLEOTIDE SEQUENCE [LARGE SCALE GENOMIC DNA]</scope>
    <source>
        <strain evidence="5 6">DSM 21668</strain>
    </source>
</reference>
<dbReference type="SUPFAM" id="SSF53098">
    <property type="entry name" value="Ribonuclease H-like"/>
    <property type="match status" value="1"/>
</dbReference>
<dbReference type="AlphaFoldDB" id="A0A1G9SI86"/>
<dbReference type="Pfam" id="PF00929">
    <property type="entry name" value="RNase_T"/>
    <property type="match status" value="1"/>
</dbReference>
<keyword evidence="3" id="KW-0269">Exonuclease</keyword>
<name>A0A1G9SI86_9BACT</name>
<accession>A0A1G9SI86</accession>
<dbReference type="OrthoDB" id="9803925at2"/>
<dbReference type="CDD" id="cd06127">
    <property type="entry name" value="DEDDh"/>
    <property type="match status" value="1"/>
</dbReference>
<dbReference type="Proteomes" id="UP000198901">
    <property type="component" value="Unassembled WGS sequence"/>
</dbReference>
<protein>
    <submittedName>
        <fullName evidence="5">DNA polymerase-3 subunit epsilon</fullName>
    </submittedName>
</protein>
<dbReference type="Gene3D" id="3.30.420.10">
    <property type="entry name" value="Ribonuclease H-like superfamily/Ribonuclease H"/>
    <property type="match status" value="1"/>
</dbReference>
<keyword evidence="2" id="KW-0378">Hydrolase</keyword>
<dbReference type="PANTHER" id="PTHR30231">
    <property type="entry name" value="DNA POLYMERASE III SUBUNIT EPSILON"/>
    <property type="match status" value="1"/>
</dbReference>
<dbReference type="GO" id="GO:0003676">
    <property type="term" value="F:nucleic acid binding"/>
    <property type="evidence" value="ECO:0007669"/>
    <property type="project" value="InterPro"/>
</dbReference>
<dbReference type="RefSeq" id="WP_093204317.1">
    <property type="nucleotide sequence ID" value="NZ_FNGS01000006.1"/>
</dbReference>
<evidence type="ECO:0000313" key="6">
    <source>
        <dbReference type="Proteomes" id="UP000198901"/>
    </source>
</evidence>
<dbReference type="GO" id="GO:0008408">
    <property type="term" value="F:3'-5' exonuclease activity"/>
    <property type="evidence" value="ECO:0007669"/>
    <property type="project" value="TreeGrafter"/>
</dbReference>
<keyword evidence="6" id="KW-1185">Reference proteome</keyword>
<dbReference type="GO" id="GO:0006259">
    <property type="term" value="P:DNA metabolic process"/>
    <property type="evidence" value="ECO:0007669"/>
    <property type="project" value="UniProtKB-ARBA"/>
</dbReference>
<dbReference type="InterPro" id="IPR036397">
    <property type="entry name" value="RNaseH_sf"/>
</dbReference>
<evidence type="ECO:0000259" key="4">
    <source>
        <dbReference type="SMART" id="SM00479"/>
    </source>
</evidence>
<gene>
    <name evidence="5" type="ORF">SAMN04488090_3181</name>
</gene>
<dbReference type="InterPro" id="IPR013520">
    <property type="entry name" value="Ribonucl_H"/>
</dbReference>
<dbReference type="STRING" id="563176.SAMN04488090_3181"/>
<evidence type="ECO:0000256" key="3">
    <source>
        <dbReference type="ARBA" id="ARBA00022839"/>
    </source>
</evidence>
<evidence type="ECO:0000256" key="1">
    <source>
        <dbReference type="ARBA" id="ARBA00022722"/>
    </source>
</evidence>
<evidence type="ECO:0000256" key="2">
    <source>
        <dbReference type="ARBA" id="ARBA00022801"/>
    </source>
</evidence>
<dbReference type="InterPro" id="IPR012337">
    <property type="entry name" value="RNaseH-like_sf"/>
</dbReference>
<sequence length="207" mass="23631">MPYLVLDLEMTGGEPGWNEIIQVGAVLCDDNWNELGQYLTNVYPENEEAFSEYSARIHGLTLSDLDDAPMIYDVIPAFEEWILEKLGRLRGRTQTLDNSQYLRDVVICGQSVINDINFLRFAYREEKIKWPYSNKLLDMHTLGYFVFEVLKANGQAVPKSLSLKAIAGYFGLSREDAEFHNALEDAVLTTECFKKVFALAKTFKLNP</sequence>
<evidence type="ECO:0000313" key="5">
    <source>
        <dbReference type="EMBL" id="SDM35139.1"/>
    </source>
</evidence>
<dbReference type="SMART" id="SM00479">
    <property type="entry name" value="EXOIII"/>
    <property type="match status" value="1"/>
</dbReference>
<dbReference type="PANTHER" id="PTHR30231:SF4">
    <property type="entry name" value="PROTEIN NEN2"/>
    <property type="match status" value="1"/>
</dbReference>
<dbReference type="EMBL" id="FNGS01000006">
    <property type="protein sequence ID" value="SDM35139.1"/>
    <property type="molecule type" value="Genomic_DNA"/>
</dbReference>
<keyword evidence="1" id="KW-0540">Nuclease</keyword>
<proteinExistence type="predicted"/>
<organism evidence="5 6">
    <name type="scientific">Siphonobacter aquaeclarae</name>
    <dbReference type="NCBI Taxonomy" id="563176"/>
    <lineage>
        <taxon>Bacteria</taxon>
        <taxon>Pseudomonadati</taxon>
        <taxon>Bacteroidota</taxon>
        <taxon>Cytophagia</taxon>
        <taxon>Cytophagales</taxon>
        <taxon>Cytophagaceae</taxon>
        <taxon>Siphonobacter</taxon>
    </lineage>
</organism>